<comment type="caution">
    <text evidence="2">The sequence shown here is derived from an EMBL/GenBank/DDBJ whole genome shotgun (WGS) entry which is preliminary data.</text>
</comment>
<dbReference type="InterPro" id="IPR041588">
    <property type="entry name" value="Integrase_H2C2"/>
</dbReference>
<evidence type="ECO:0000313" key="3">
    <source>
        <dbReference type="Proteomes" id="UP001160148"/>
    </source>
</evidence>
<evidence type="ECO:0000313" key="2">
    <source>
        <dbReference type="EMBL" id="CAI6346316.1"/>
    </source>
</evidence>
<dbReference type="PANTHER" id="PTHR47331">
    <property type="entry name" value="PHD-TYPE DOMAIN-CONTAINING PROTEIN"/>
    <property type="match status" value="1"/>
</dbReference>
<dbReference type="Pfam" id="PF17921">
    <property type="entry name" value="Integrase_H2C2"/>
    <property type="match status" value="1"/>
</dbReference>
<accession>A0AAV0VUC8</accession>
<protein>
    <recommendedName>
        <fullName evidence="1">Integrase zinc-binding domain-containing protein</fullName>
    </recommendedName>
</protein>
<sequence length="189" mass="21925">MERFSSLSRMQRVVGYCLRFANRTRRRPALSGPISLAEQYQALYRVIKYTQQIYYFELYKQIAAHRNIVPVSVAQLAPYLDQAGFIRVGGSLKHWTLNDDVEHTIVPSQRCYHTELIIWHYHQLLLHGGARVVLSMITRRYWIMSGRAAVRRTVYSYVPCSKYRASTPKPFMADLPAGCFPSHRKSGIL</sequence>
<evidence type="ECO:0000259" key="1">
    <source>
        <dbReference type="Pfam" id="PF17921"/>
    </source>
</evidence>
<feature type="domain" description="Integrase zinc-binding" evidence="1">
    <location>
        <begin position="114"/>
        <end position="165"/>
    </location>
</feature>
<proteinExistence type="predicted"/>
<name>A0AAV0VUC8_9HEMI</name>
<dbReference type="AlphaFoldDB" id="A0AAV0VUC8"/>
<gene>
    <name evidence="2" type="ORF">MEUPH1_LOCUS3237</name>
</gene>
<reference evidence="2 3" key="1">
    <citation type="submission" date="2023-01" db="EMBL/GenBank/DDBJ databases">
        <authorList>
            <person name="Whitehead M."/>
        </authorList>
    </citation>
    <scope>NUCLEOTIDE SEQUENCE [LARGE SCALE GENOMIC DNA]</scope>
</reference>
<dbReference type="PANTHER" id="PTHR47331:SF5">
    <property type="entry name" value="RIBONUCLEASE H"/>
    <property type="match status" value="1"/>
</dbReference>
<dbReference type="EMBL" id="CARXXK010000001">
    <property type="protein sequence ID" value="CAI6346316.1"/>
    <property type="molecule type" value="Genomic_DNA"/>
</dbReference>
<keyword evidence="3" id="KW-1185">Reference proteome</keyword>
<dbReference type="Proteomes" id="UP001160148">
    <property type="component" value="Unassembled WGS sequence"/>
</dbReference>
<organism evidence="2 3">
    <name type="scientific">Macrosiphum euphorbiae</name>
    <name type="common">potato aphid</name>
    <dbReference type="NCBI Taxonomy" id="13131"/>
    <lineage>
        <taxon>Eukaryota</taxon>
        <taxon>Metazoa</taxon>
        <taxon>Ecdysozoa</taxon>
        <taxon>Arthropoda</taxon>
        <taxon>Hexapoda</taxon>
        <taxon>Insecta</taxon>
        <taxon>Pterygota</taxon>
        <taxon>Neoptera</taxon>
        <taxon>Paraneoptera</taxon>
        <taxon>Hemiptera</taxon>
        <taxon>Sternorrhyncha</taxon>
        <taxon>Aphidomorpha</taxon>
        <taxon>Aphidoidea</taxon>
        <taxon>Aphididae</taxon>
        <taxon>Macrosiphini</taxon>
        <taxon>Macrosiphum</taxon>
    </lineage>
</organism>